<dbReference type="Proteomes" id="UP000184050">
    <property type="component" value="Unassembled WGS sequence"/>
</dbReference>
<dbReference type="EMBL" id="FQZE01000003">
    <property type="protein sequence ID" value="SHI52145.1"/>
    <property type="molecule type" value="Genomic_DNA"/>
</dbReference>
<evidence type="ECO:0000313" key="3">
    <source>
        <dbReference type="Proteomes" id="UP000184050"/>
    </source>
</evidence>
<proteinExistence type="predicted"/>
<feature type="transmembrane region" description="Helical" evidence="1">
    <location>
        <begin position="144"/>
        <end position="164"/>
    </location>
</feature>
<name>A0A1M6BTQ2_9BACT</name>
<feature type="transmembrane region" description="Helical" evidence="1">
    <location>
        <begin position="170"/>
        <end position="190"/>
    </location>
</feature>
<organism evidence="2 3">
    <name type="scientific">Tangfeifania diversioriginum</name>
    <dbReference type="NCBI Taxonomy" id="1168035"/>
    <lineage>
        <taxon>Bacteria</taxon>
        <taxon>Pseudomonadati</taxon>
        <taxon>Bacteroidota</taxon>
        <taxon>Bacteroidia</taxon>
        <taxon>Marinilabiliales</taxon>
        <taxon>Prolixibacteraceae</taxon>
        <taxon>Tangfeifania</taxon>
    </lineage>
</organism>
<protein>
    <submittedName>
        <fullName evidence="2">Uncharacterized membrane-anchored protein</fullName>
    </submittedName>
</protein>
<dbReference type="OrthoDB" id="1121654at2"/>
<feature type="transmembrane region" description="Helical" evidence="1">
    <location>
        <begin position="119"/>
        <end position="137"/>
    </location>
</feature>
<dbReference type="RefSeq" id="WP_139279445.1">
    <property type="nucleotide sequence ID" value="NZ_FQZE01000003.1"/>
</dbReference>
<dbReference type="AlphaFoldDB" id="A0A1M6BTQ2"/>
<keyword evidence="3" id="KW-1185">Reference proteome</keyword>
<keyword evidence="1" id="KW-0812">Transmembrane</keyword>
<keyword evidence="1" id="KW-0472">Membrane</keyword>
<evidence type="ECO:0000256" key="1">
    <source>
        <dbReference type="SAM" id="Phobius"/>
    </source>
</evidence>
<dbReference type="STRING" id="1168035.SAMN05444280_10329"/>
<feature type="transmembrane region" description="Helical" evidence="1">
    <location>
        <begin position="90"/>
        <end position="107"/>
    </location>
</feature>
<accession>A0A1M6BTQ2</accession>
<keyword evidence="1" id="KW-1133">Transmembrane helix</keyword>
<sequence>MNEKSKQEEDNSHLKEFINKQTDEKILDILKKRKHYQPEAVDIAVEEAIERKLINSEQDLVNPEFQTEPLKRSLFPTIEHEKNREKVRRSLGRSLLIVALLPLIFGFTRFKAGNIAEGVGLFVFALIWGGFSTQIMIKGGRRNVNILLVLSVLSVVYVGIYLQSIVQFSYFDHFVVVAFSLLIFYGLFFLRRLI</sequence>
<gene>
    <name evidence="2" type="ORF">SAMN05444280_10329</name>
</gene>
<evidence type="ECO:0000313" key="2">
    <source>
        <dbReference type="EMBL" id="SHI52145.1"/>
    </source>
</evidence>
<reference evidence="2 3" key="1">
    <citation type="submission" date="2016-11" db="EMBL/GenBank/DDBJ databases">
        <authorList>
            <person name="Jaros S."/>
            <person name="Januszkiewicz K."/>
            <person name="Wedrychowicz H."/>
        </authorList>
    </citation>
    <scope>NUCLEOTIDE SEQUENCE [LARGE SCALE GENOMIC DNA]</scope>
    <source>
        <strain evidence="2 3">DSM 27063</strain>
    </source>
</reference>